<sequence>MCVDTTAWWLLSLGAVLGIGASWIAGTAGVTWDADACPLSPEADAGSRWSVAVSAICFGGQEFGLRGVDRVFAESSRDLSAEALRL</sequence>
<keyword evidence="1" id="KW-0472">Membrane</keyword>
<evidence type="ECO:0000256" key="1">
    <source>
        <dbReference type="SAM" id="Phobius"/>
    </source>
</evidence>
<reference evidence="4 5" key="1">
    <citation type="submission" date="2018-09" db="EMBL/GenBank/DDBJ databases">
        <title>Genomic investigation of the strawberry pathogen Phytophthora fragariae indicates pathogenicity is determined by transcriptional variation in three key races.</title>
        <authorList>
            <person name="Adams T.M."/>
            <person name="Armitage A.D."/>
            <person name="Sobczyk M.K."/>
            <person name="Bates H.J."/>
            <person name="Dunwell J.M."/>
            <person name="Nellist C.F."/>
            <person name="Harrison R.J."/>
        </authorList>
    </citation>
    <scope>NUCLEOTIDE SEQUENCE [LARGE SCALE GENOMIC DNA]</scope>
    <source>
        <strain evidence="2 4">BC-23</strain>
        <strain evidence="3 5">NOV-77</strain>
    </source>
</reference>
<dbReference type="Proteomes" id="UP000476176">
    <property type="component" value="Unassembled WGS sequence"/>
</dbReference>
<comment type="caution">
    <text evidence="2">The sequence shown here is derived from an EMBL/GenBank/DDBJ whole genome shotgun (WGS) entry which is preliminary data.</text>
</comment>
<feature type="transmembrane region" description="Helical" evidence="1">
    <location>
        <begin position="6"/>
        <end position="25"/>
    </location>
</feature>
<evidence type="ECO:0000313" key="5">
    <source>
        <dbReference type="Proteomes" id="UP000486351"/>
    </source>
</evidence>
<name>A0A6G0N6T7_9STRA</name>
<protein>
    <submittedName>
        <fullName evidence="2">Uncharacterized protein</fullName>
    </submittedName>
</protein>
<organism evidence="2 4">
    <name type="scientific">Phytophthora fragariae</name>
    <dbReference type="NCBI Taxonomy" id="53985"/>
    <lineage>
        <taxon>Eukaryota</taxon>
        <taxon>Sar</taxon>
        <taxon>Stramenopiles</taxon>
        <taxon>Oomycota</taxon>
        <taxon>Peronosporomycetes</taxon>
        <taxon>Peronosporales</taxon>
        <taxon>Peronosporaceae</taxon>
        <taxon>Phytophthora</taxon>
    </lineage>
</organism>
<evidence type="ECO:0000313" key="3">
    <source>
        <dbReference type="EMBL" id="KAE9356257.1"/>
    </source>
</evidence>
<evidence type="ECO:0000313" key="4">
    <source>
        <dbReference type="Proteomes" id="UP000476176"/>
    </source>
</evidence>
<dbReference type="AlphaFoldDB" id="A0A6G0N6T7"/>
<keyword evidence="1" id="KW-1133">Transmembrane helix</keyword>
<accession>A0A6G0N6T7</accession>
<dbReference type="EMBL" id="QXGC01001762">
    <property type="protein sequence ID" value="KAE9196529.1"/>
    <property type="molecule type" value="Genomic_DNA"/>
</dbReference>
<evidence type="ECO:0000313" key="2">
    <source>
        <dbReference type="EMBL" id="KAE9196529.1"/>
    </source>
</evidence>
<proteinExistence type="predicted"/>
<dbReference type="EMBL" id="QXFY01000116">
    <property type="protein sequence ID" value="KAE9356257.1"/>
    <property type="molecule type" value="Genomic_DNA"/>
</dbReference>
<gene>
    <name evidence="2" type="ORF">PF004_g20112</name>
    <name evidence="3" type="ORF">PF008_g3681</name>
</gene>
<dbReference type="Proteomes" id="UP000486351">
    <property type="component" value="Unassembled WGS sequence"/>
</dbReference>
<keyword evidence="1" id="KW-0812">Transmembrane</keyword>